<comment type="catalytic activity">
    <reaction evidence="1">
        <text>thiamine phosphate + ATP = thiamine diphosphate + ADP</text>
        <dbReference type="Rhea" id="RHEA:15913"/>
        <dbReference type="ChEBI" id="CHEBI:30616"/>
        <dbReference type="ChEBI" id="CHEBI:37575"/>
        <dbReference type="ChEBI" id="CHEBI:58937"/>
        <dbReference type="ChEBI" id="CHEBI:456216"/>
        <dbReference type="EC" id="2.7.4.16"/>
    </reaction>
</comment>
<comment type="similarity">
    <text evidence="1">Belongs to the thiamine-monophosphate kinase family.</text>
</comment>
<evidence type="ECO:0000256" key="1">
    <source>
        <dbReference type="HAMAP-Rule" id="MF_02128"/>
    </source>
</evidence>
<feature type="binding site" evidence="1">
    <location>
        <position position="53"/>
    </location>
    <ligand>
        <name>Mg(2+)</name>
        <dbReference type="ChEBI" id="CHEBI:18420"/>
        <label>4</label>
    </ligand>
</feature>
<feature type="binding site" evidence="1">
    <location>
        <position position="84"/>
    </location>
    <ligand>
        <name>Mg(2+)</name>
        <dbReference type="ChEBI" id="CHEBI:18420"/>
        <label>2</label>
    </ligand>
</feature>
<evidence type="ECO:0000313" key="4">
    <source>
        <dbReference type="Proteomes" id="UP000199350"/>
    </source>
</evidence>
<feature type="binding site" evidence="1">
    <location>
        <position position="276"/>
    </location>
    <ligand>
        <name>substrate</name>
    </ligand>
</feature>
<feature type="binding site" evidence="1">
    <location>
        <position position="55"/>
    </location>
    <ligand>
        <name>Mg(2+)</name>
        <dbReference type="ChEBI" id="CHEBI:18420"/>
        <label>2</label>
    </ligand>
</feature>
<comment type="caution">
    <text evidence="1">Lacks conserved residue(s) required for the propagation of feature annotation.</text>
</comment>
<feature type="binding site" evidence="1">
    <location>
        <position position="54"/>
    </location>
    <ligand>
        <name>Mg(2+)</name>
        <dbReference type="ChEBI" id="CHEBI:18420"/>
        <label>1</label>
    </ligand>
</feature>
<keyword evidence="1 3" id="KW-0418">Kinase</keyword>
<dbReference type="SUPFAM" id="SSF55326">
    <property type="entry name" value="PurM N-terminal domain-like"/>
    <property type="match status" value="1"/>
</dbReference>
<protein>
    <recommendedName>
        <fullName evidence="1">Thiamine-monophosphate kinase</fullName>
        <shortName evidence="1">TMP kinase</shortName>
        <shortName evidence="1">Thiamine-phosphate kinase</shortName>
        <ecNumber evidence="1">2.7.4.16</ecNumber>
    </recommendedName>
</protein>
<comment type="pathway">
    <text evidence="1">Cofactor biosynthesis; thiamine diphosphate biosynthesis; thiamine diphosphate from thiamine phosphate: step 1/1.</text>
</comment>
<name>A0A1G9M4H4_9CORY</name>
<comment type="function">
    <text evidence="1">Catalyzes the ATP-dependent phosphorylation of thiamine-monophosphate (TMP) to form thiamine-pyrophosphate (TPP), the active form of vitamin B1.</text>
</comment>
<feature type="binding site" evidence="1">
    <location>
        <position position="226"/>
    </location>
    <ligand>
        <name>Mg(2+)</name>
        <dbReference type="ChEBI" id="CHEBI:18420"/>
        <label>5</label>
    </ligand>
</feature>
<keyword evidence="1" id="KW-0547">Nucleotide-binding</keyword>
<dbReference type="Pfam" id="PF00586">
    <property type="entry name" value="AIRS"/>
    <property type="match status" value="1"/>
</dbReference>
<feature type="binding site" evidence="1">
    <location>
        <begin position="131"/>
        <end position="132"/>
    </location>
    <ligand>
        <name>ATP</name>
        <dbReference type="ChEBI" id="CHEBI:30616"/>
    </ligand>
</feature>
<dbReference type="InterPro" id="IPR036921">
    <property type="entry name" value="PurM-like_N_sf"/>
</dbReference>
<feature type="binding site" evidence="1">
    <location>
        <position position="84"/>
    </location>
    <ligand>
        <name>Mg(2+)</name>
        <dbReference type="ChEBI" id="CHEBI:18420"/>
        <label>3</label>
    </ligand>
</feature>
<dbReference type="Gene3D" id="3.90.650.10">
    <property type="entry name" value="PurM-like C-terminal domain"/>
    <property type="match status" value="1"/>
</dbReference>
<accession>A0A1G9M4H4</accession>
<feature type="binding site" evidence="1">
    <location>
        <position position="84"/>
    </location>
    <ligand>
        <name>Mg(2+)</name>
        <dbReference type="ChEBI" id="CHEBI:18420"/>
        <label>4</label>
    </ligand>
</feature>
<dbReference type="SUPFAM" id="SSF56042">
    <property type="entry name" value="PurM C-terminal domain-like"/>
    <property type="match status" value="1"/>
</dbReference>
<feature type="binding site" evidence="1">
    <location>
        <position position="223"/>
    </location>
    <ligand>
        <name>Mg(2+)</name>
        <dbReference type="ChEBI" id="CHEBI:18420"/>
        <label>3</label>
    </ligand>
</feature>
<dbReference type="STRING" id="38302.SAMN04488535_0431"/>
<feature type="binding site" evidence="1">
    <location>
        <position position="225"/>
    </location>
    <ligand>
        <name>ATP</name>
        <dbReference type="ChEBI" id="CHEBI:30616"/>
    </ligand>
</feature>
<dbReference type="PIRSF" id="PIRSF005303">
    <property type="entry name" value="Thiam_monoph_kin"/>
    <property type="match status" value="1"/>
</dbReference>
<dbReference type="InterPro" id="IPR006283">
    <property type="entry name" value="ThiL-like"/>
</dbReference>
<feature type="binding site" evidence="1">
    <location>
        <position position="37"/>
    </location>
    <ligand>
        <name>Mg(2+)</name>
        <dbReference type="ChEBI" id="CHEBI:18420"/>
        <label>3</label>
    </ligand>
</feature>
<dbReference type="GO" id="GO:0005524">
    <property type="term" value="F:ATP binding"/>
    <property type="evidence" value="ECO:0007669"/>
    <property type="project" value="UniProtKB-UniRule"/>
</dbReference>
<dbReference type="NCBIfam" id="TIGR01379">
    <property type="entry name" value="thiL"/>
    <property type="match status" value="1"/>
</dbReference>
<feature type="binding site" evidence="1">
    <location>
        <position position="62"/>
    </location>
    <ligand>
        <name>substrate</name>
    </ligand>
</feature>
<dbReference type="InterPro" id="IPR036676">
    <property type="entry name" value="PurM-like_C_sf"/>
</dbReference>
<dbReference type="PANTHER" id="PTHR30270:SF0">
    <property type="entry name" value="THIAMINE-MONOPHOSPHATE KINASE"/>
    <property type="match status" value="1"/>
</dbReference>
<feature type="binding site" evidence="1">
    <location>
        <position position="317"/>
    </location>
    <ligand>
        <name>substrate</name>
    </ligand>
</feature>
<dbReference type="Proteomes" id="UP000199350">
    <property type="component" value="Chromosome I"/>
</dbReference>
<sequence length="321" mass="32586">MIRTGFPMEGPTLGEVGELEVIRAILNAAPSTFNGDDAAVLTPAVPNSRVVVTTDMLVEGRHFTPELTTPFAVGRKAVVQNFADIEAMGARPIAAVLAFSAAPSLPLAVVSELAAGIHSMVQEYSSELVGGDVTSGGRLVISLSAVGSLGGSLPALELGRARAGQKVVAHGRIGYSAAGLALLTSGKEVPAELAELVDAYQTPALTPGRGMIARAAGATAMTDNSDGLVHDVGTIAGRSGVMVDLDGAAIAPDELLTRAGELLGVDPWSWVLAGGEDHTLLGTIEGAAPVGFRTIGTVRKGAGVLIDGSAPPYTDGWESFS</sequence>
<dbReference type="UniPathway" id="UPA00060">
    <property type="reaction ID" value="UER00142"/>
</dbReference>
<feature type="binding site" evidence="1">
    <location>
        <position position="132"/>
    </location>
    <ligand>
        <name>Mg(2+)</name>
        <dbReference type="ChEBI" id="CHEBI:18420"/>
        <label>1</label>
    </ligand>
</feature>
<dbReference type="EMBL" id="LT629700">
    <property type="protein sequence ID" value="SDL69098.1"/>
    <property type="molecule type" value="Genomic_DNA"/>
</dbReference>
<feature type="domain" description="PurM-like N-terminal" evidence="2">
    <location>
        <begin position="35"/>
        <end position="148"/>
    </location>
</feature>
<dbReference type="HAMAP" id="MF_02128">
    <property type="entry name" value="TMP_kinase"/>
    <property type="match status" value="1"/>
</dbReference>
<feature type="binding site" evidence="1">
    <location>
        <position position="55"/>
    </location>
    <ligand>
        <name>Mg(2+)</name>
        <dbReference type="ChEBI" id="CHEBI:18420"/>
        <label>1</label>
    </ligand>
</feature>
<dbReference type="InterPro" id="IPR016188">
    <property type="entry name" value="PurM-like_N"/>
</dbReference>
<evidence type="ECO:0000259" key="2">
    <source>
        <dbReference type="Pfam" id="PF00586"/>
    </source>
</evidence>
<keyword evidence="1" id="KW-0067">ATP-binding</keyword>
<keyword evidence="4" id="KW-1185">Reference proteome</keyword>
<evidence type="ECO:0000313" key="3">
    <source>
        <dbReference type="EMBL" id="SDL69098.1"/>
    </source>
</evidence>
<feature type="binding site" evidence="1">
    <location>
        <position position="37"/>
    </location>
    <ligand>
        <name>Mg(2+)</name>
        <dbReference type="ChEBI" id="CHEBI:18420"/>
        <label>4</label>
    </ligand>
</feature>
<comment type="miscellaneous">
    <text evidence="1">Reaction mechanism of ThiL seems to utilize a direct, inline transfer of the gamma-phosphate of ATP to TMP rather than a phosphorylated enzyme intermediate.</text>
</comment>
<dbReference type="GO" id="GO:0000287">
    <property type="term" value="F:magnesium ion binding"/>
    <property type="evidence" value="ECO:0007669"/>
    <property type="project" value="UniProtKB-UniRule"/>
</dbReference>
<keyword evidence="1" id="KW-0784">Thiamine biosynthesis</keyword>
<proteinExistence type="inferred from homology"/>
<gene>
    <name evidence="1" type="primary">thiL</name>
    <name evidence="3" type="ORF">SAMN04488535_0431</name>
</gene>
<dbReference type="GO" id="GO:0009030">
    <property type="term" value="F:thiamine-phosphate kinase activity"/>
    <property type="evidence" value="ECO:0007669"/>
    <property type="project" value="UniProtKB-UniRule"/>
</dbReference>
<dbReference type="GO" id="GO:0009229">
    <property type="term" value="P:thiamine diphosphate biosynthetic process"/>
    <property type="evidence" value="ECO:0007669"/>
    <property type="project" value="UniProtKB-UniRule"/>
</dbReference>
<dbReference type="AlphaFoldDB" id="A0A1G9M4H4"/>
<keyword evidence="1" id="KW-0808">Transferase</keyword>
<keyword evidence="1" id="KW-0460">Magnesium</keyword>
<dbReference type="NCBIfam" id="NF004351">
    <property type="entry name" value="PRK05731.1-4"/>
    <property type="match status" value="1"/>
</dbReference>
<dbReference type="EC" id="2.7.4.16" evidence="1"/>
<keyword evidence="1" id="KW-0479">Metal-binding</keyword>
<dbReference type="GO" id="GO:0009228">
    <property type="term" value="P:thiamine biosynthetic process"/>
    <property type="evidence" value="ECO:0007669"/>
    <property type="project" value="UniProtKB-KW"/>
</dbReference>
<dbReference type="PANTHER" id="PTHR30270">
    <property type="entry name" value="THIAMINE-MONOPHOSPHATE KINASE"/>
    <property type="match status" value="1"/>
</dbReference>
<organism evidence="3 4">
    <name type="scientific">Corynebacterium mycetoides</name>
    <dbReference type="NCBI Taxonomy" id="38302"/>
    <lineage>
        <taxon>Bacteria</taxon>
        <taxon>Bacillati</taxon>
        <taxon>Actinomycetota</taxon>
        <taxon>Actinomycetes</taxon>
        <taxon>Mycobacteriales</taxon>
        <taxon>Corynebacteriaceae</taxon>
        <taxon>Corynebacterium</taxon>
    </lineage>
</organism>
<dbReference type="CDD" id="cd02194">
    <property type="entry name" value="ThiL"/>
    <property type="match status" value="1"/>
</dbReference>
<reference evidence="4" key="1">
    <citation type="submission" date="2016-10" db="EMBL/GenBank/DDBJ databases">
        <authorList>
            <person name="Varghese N."/>
            <person name="Submissions S."/>
        </authorList>
    </citation>
    <scope>NUCLEOTIDE SEQUENCE [LARGE SCALE GENOMIC DNA]</scope>
    <source>
        <strain evidence="4">DSM 20632</strain>
    </source>
</reference>
<dbReference type="Gene3D" id="3.30.1330.10">
    <property type="entry name" value="PurM-like, N-terminal domain"/>
    <property type="match status" value="1"/>
</dbReference>